<accession>A0A0F8XVG3</accession>
<dbReference type="EMBL" id="LAZR01060642">
    <property type="protein sequence ID" value="KKK65265.1"/>
    <property type="molecule type" value="Genomic_DNA"/>
</dbReference>
<name>A0A0F8XVG3_9ZZZZ</name>
<proteinExistence type="predicted"/>
<reference evidence="1" key="1">
    <citation type="journal article" date="2015" name="Nature">
        <title>Complex archaea that bridge the gap between prokaryotes and eukaryotes.</title>
        <authorList>
            <person name="Spang A."/>
            <person name="Saw J.H."/>
            <person name="Jorgensen S.L."/>
            <person name="Zaremba-Niedzwiedzka K."/>
            <person name="Martijn J."/>
            <person name="Lind A.E."/>
            <person name="van Eijk R."/>
            <person name="Schleper C."/>
            <person name="Guy L."/>
            <person name="Ettema T.J."/>
        </authorList>
    </citation>
    <scope>NUCLEOTIDE SEQUENCE</scope>
</reference>
<protein>
    <submittedName>
        <fullName evidence="1">Uncharacterized protein</fullName>
    </submittedName>
</protein>
<evidence type="ECO:0000313" key="1">
    <source>
        <dbReference type="EMBL" id="KKK65265.1"/>
    </source>
</evidence>
<sequence length="59" mass="6648">MTQPANATCRECGSTADLVDNYYWIGGQSNVLLYDCRKCLKSNLKASQRACEMLQERAK</sequence>
<comment type="caution">
    <text evidence="1">The sequence shown here is derived from an EMBL/GenBank/DDBJ whole genome shotgun (WGS) entry which is preliminary data.</text>
</comment>
<dbReference type="AlphaFoldDB" id="A0A0F8XVG3"/>
<gene>
    <name evidence="1" type="ORF">LCGC14_2975900</name>
</gene>
<organism evidence="1">
    <name type="scientific">marine sediment metagenome</name>
    <dbReference type="NCBI Taxonomy" id="412755"/>
    <lineage>
        <taxon>unclassified sequences</taxon>
        <taxon>metagenomes</taxon>
        <taxon>ecological metagenomes</taxon>
    </lineage>
</organism>